<name>A0A9Q0F5R0_9ROSI</name>
<sequence length="107" mass="11520">NQTLPAASISTLPYSSFPFSPNQTLPAALIPFLPFPSLPFSPNHILPLCSPFPQPNSAATRSGLVWRSPGKNGEARFSVSNGGLSSIDGGLWLISSRSGRVQWRRGW</sequence>
<accession>A0A9Q0F5R0</accession>
<reference evidence="1" key="2">
    <citation type="journal article" date="2023" name="Plants (Basel)">
        <title>Annotation of the Turnera subulata (Passifloraceae) Draft Genome Reveals the S-Locus Evolved after the Divergence of Turneroideae from Passifloroideae in a Stepwise Manner.</title>
        <authorList>
            <person name="Henning P.M."/>
            <person name="Roalson E.H."/>
            <person name="Mir W."/>
            <person name="McCubbin A.G."/>
            <person name="Shore J.S."/>
        </authorList>
    </citation>
    <scope>NUCLEOTIDE SEQUENCE</scope>
    <source>
        <strain evidence="1">F60SS</strain>
    </source>
</reference>
<dbReference type="Proteomes" id="UP001141552">
    <property type="component" value="Unassembled WGS sequence"/>
</dbReference>
<evidence type="ECO:0000313" key="2">
    <source>
        <dbReference type="Proteomes" id="UP001141552"/>
    </source>
</evidence>
<gene>
    <name evidence="1" type="ORF">Tsubulata_024458</name>
</gene>
<comment type="caution">
    <text evidence="1">The sequence shown here is derived from an EMBL/GenBank/DDBJ whole genome shotgun (WGS) entry which is preliminary data.</text>
</comment>
<proteinExistence type="predicted"/>
<organism evidence="1 2">
    <name type="scientific">Turnera subulata</name>
    <dbReference type="NCBI Taxonomy" id="218843"/>
    <lineage>
        <taxon>Eukaryota</taxon>
        <taxon>Viridiplantae</taxon>
        <taxon>Streptophyta</taxon>
        <taxon>Embryophyta</taxon>
        <taxon>Tracheophyta</taxon>
        <taxon>Spermatophyta</taxon>
        <taxon>Magnoliopsida</taxon>
        <taxon>eudicotyledons</taxon>
        <taxon>Gunneridae</taxon>
        <taxon>Pentapetalae</taxon>
        <taxon>rosids</taxon>
        <taxon>fabids</taxon>
        <taxon>Malpighiales</taxon>
        <taxon>Passifloraceae</taxon>
        <taxon>Turnera</taxon>
    </lineage>
</organism>
<dbReference type="AlphaFoldDB" id="A0A9Q0F5R0"/>
<feature type="non-terminal residue" evidence="1">
    <location>
        <position position="107"/>
    </location>
</feature>
<dbReference type="EMBL" id="JAKUCV010006979">
    <property type="protein sequence ID" value="KAJ4825207.1"/>
    <property type="molecule type" value="Genomic_DNA"/>
</dbReference>
<reference evidence="1" key="1">
    <citation type="submission" date="2022-02" db="EMBL/GenBank/DDBJ databases">
        <authorList>
            <person name="Henning P.M."/>
            <person name="McCubbin A.G."/>
            <person name="Shore J.S."/>
        </authorList>
    </citation>
    <scope>NUCLEOTIDE SEQUENCE</scope>
    <source>
        <strain evidence="1">F60SS</strain>
        <tissue evidence="1">Leaves</tissue>
    </source>
</reference>
<keyword evidence="2" id="KW-1185">Reference proteome</keyword>
<protein>
    <submittedName>
        <fullName evidence="1">Uncharacterized protein</fullName>
    </submittedName>
</protein>
<evidence type="ECO:0000313" key="1">
    <source>
        <dbReference type="EMBL" id="KAJ4825207.1"/>
    </source>
</evidence>